<protein>
    <submittedName>
        <fullName evidence="1">Uncharacterized protein</fullName>
    </submittedName>
</protein>
<dbReference type="EMBL" id="JARVKM010000055">
    <property type="protein sequence ID" value="KAK9772974.1"/>
    <property type="molecule type" value="Genomic_DNA"/>
</dbReference>
<gene>
    <name evidence="1" type="ORF">SCAR479_10304</name>
</gene>
<organism evidence="1 2">
    <name type="scientific">Seiridium cardinale</name>
    <dbReference type="NCBI Taxonomy" id="138064"/>
    <lineage>
        <taxon>Eukaryota</taxon>
        <taxon>Fungi</taxon>
        <taxon>Dikarya</taxon>
        <taxon>Ascomycota</taxon>
        <taxon>Pezizomycotina</taxon>
        <taxon>Sordariomycetes</taxon>
        <taxon>Xylariomycetidae</taxon>
        <taxon>Amphisphaeriales</taxon>
        <taxon>Sporocadaceae</taxon>
        <taxon>Seiridium</taxon>
    </lineage>
</organism>
<evidence type="ECO:0000313" key="2">
    <source>
        <dbReference type="Proteomes" id="UP001465668"/>
    </source>
</evidence>
<keyword evidence="2" id="KW-1185">Reference proteome</keyword>
<accession>A0ABR2XH05</accession>
<comment type="caution">
    <text evidence="1">The sequence shown here is derived from an EMBL/GenBank/DDBJ whole genome shotgun (WGS) entry which is preliminary data.</text>
</comment>
<proteinExistence type="predicted"/>
<name>A0ABR2XH05_9PEZI</name>
<sequence length="186" mass="20758">MAGLKLDKEPIRHPDCCLSLSSTLIDLLTSTLSRNGRHATDKLVLSVGSGSGLLEALLLDRWSTLSEPKLLIEGVEVQQSVEVTLLNKYLPEQHHSSVKGTWDLSPRAEEAAALMFVYPRSPQLISRYLRQCSQSDLEIVAWLGPKCDWSDFEKCFEGIDGWLTRVVPGGESGLLEYEMLALMERQ</sequence>
<dbReference type="Proteomes" id="UP001465668">
    <property type="component" value="Unassembled WGS sequence"/>
</dbReference>
<reference evidence="1 2" key="1">
    <citation type="submission" date="2024-02" db="EMBL/GenBank/DDBJ databases">
        <title>First draft genome assembly of two strains of Seiridium cardinale.</title>
        <authorList>
            <person name="Emiliani G."/>
            <person name="Scali E."/>
        </authorList>
    </citation>
    <scope>NUCLEOTIDE SEQUENCE [LARGE SCALE GENOMIC DNA]</scope>
    <source>
        <strain evidence="1 2">BM-138-000479</strain>
    </source>
</reference>
<evidence type="ECO:0000313" key="1">
    <source>
        <dbReference type="EMBL" id="KAK9772974.1"/>
    </source>
</evidence>